<dbReference type="RefSeq" id="WP_099580880.1">
    <property type="nucleotide sequence ID" value="NZ_MJBI02000004.1"/>
</dbReference>
<accession>A0A2G5NLQ9</accession>
<keyword evidence="1" id="KW-0472">Membrane</keyword>
<name>A0A2G5NLQ9_9STAP</name>
<feature type="transmembrane region" description="Helical" evidence="1">
    <location>
        <begin position="132"/>
        <end position="153"/>
    </location>
</feature>
<comment type="caution">
    <text evidence="2">The sequence shown here is derived from an EMBL/GenBank/DDBJ whole genome shotgun (WGS) entry which is preliminary data.</text>
</comment>
<evidence type="ECO:0000256" key="1">
    <source>
        <dbReference type="SAM" id="Phobius"/>
    </source>
</evidence>
<dbReference type="Proteomes" id="UP000229523">
    <property type="component" value="Unassembled WGS sequence"/>
</dbReference>
<evidence type="ECO:0000313" key="2">
    <source>
        <dbReference type="EMBL" id="RAI80144.1"/>
    </source>
</evidence>
<protein>
    <submittedName>
        <fullName evidence="2">DUF805 domain-containing protein</fullName>
    </submittedName>
</protein>
<proteinExistence type="predicted"/>
<keyword evidence="3" id="KW-1185">Reference proteome</keyword>
<dbReference type="AlphaFoldDB" id="A0A2G5NLQ9"/>
<dbReference type="EMBL" id="MJBI02000004">
    <property type="protein sequence ID" value="RAI80144.1"/>
    <property type="molecule type" value="Genomic_DNA"/>
</dbReference>
<keyword evidence="1" id="KW-0812">Transmembrane</keyword>
<dbReference type="PANTHER" id="PTHR34980">
    <property type="entry name" value="INNER MEMBRANE PROTEIN-RELATED-RELATED"/>
    <property type="match status" value="1"/>
</dbReference>
<dbReference type="PANTHER" id="PTHR34980:SF2">
    <property type="entry name" value="INNER MEMBRANE PROTEIN YHAH-RELATED"/>
    <property type="match status" value="1"/>
</dbReference>
<sequence length="171" mass="19685">MQNNMSMKDAVIAYWTKGFQFSGRARRREYWLNLLATIIIELVIGLLIMIIDVISSNKAHLSEHYRFFVMTLFPYINTIPAMAQASRRLQDININGKIAIVIMTVDVVLSFIFTHVYPILPIDFTDKGGLAPMLMLTLLLSLPWLFLFICNFIRGNYGPNKYGEDPKQTVY</sequence>
<reference evidence="2 3" key="1">
    <citation type="journal article" date="2018" name="Front. Microbiol.">
        <title>Description and Comparative Genomics of Macrococcus caseolyticus subsp. hominis subsp. nov., Macrococcus goetzii sp. nov., Macrococcus epidermidis sp. nov., and Macrococcus bohemicus sp. nov., Novel Macrococci From Human Clinical Material With Virulence Potential and Suspected Uptake of Foreign DNA by Natural Transformation.</title>
        <authorList>
            <person name="Maslanova I."/>
            <person name="Wertheimer Z."/>
            <person name="Sedlacek I."/>
            <person name="Svec P."/>
            <person name="Indrakova A."/>
            <person name="Kovarovic V."/>
            <person name="Schumann P."/>
            <person name="Sproer C."/>
            <person name="Kralova S."/>
            <person name="Sedo O."/>
            <person name="Kristofova L."/>
            <person name="Vrbovska V."/>
            <person name="Fuzik T."/>
            <person name="Petras P."/>
            <person name="Zdrahal Z."/>
            <person name="Ruzickova V."/>
            <person name="Doskar J."/>
            <person name="Pantucek R."/>
        </authorList>
    </citation>
    <scope>NUCLEOTIDE SEQUENCE [LARGE SCALE GENOMIC DNA]</scope>
    <source>
        <strain evidence="2 3">CCM 4927</strain>
    </source>
</reference>
<evidence type="ECO:0000313" key="3">
    <source>
        <dbReference type="Proteomes" id="UP000229523"/>
    </source>
</evidence>
<feature type="transmembrane region" description="Helical" evidence="1">
    <location>
        <begin position="30"/>
        <end position="55"/>
    </location>
</feature>
<keyword evidence="1" id="KW-1133">Transmembrane helix</keyword>
<gene>
    <name evidence="2" type="ORF">BFS35_010185</name>
</gene>
<dbReference type="Pfam" id="PF05656">
    <property type="entry name" value="DUF805"/>
    <property type="match status" value="1"/>
</dbReference>
<feature type="transmembrane region" description="Helical" evidence="1">
    <location>
        <begin position="67"/>
        <end position="86"/>
    </location>
</feature>
<organism evidence="2 3">
    <name type="scientific">Macrococcoides goetzii</name>
    <dbReference type="NCBI Taxonomy" id="1891097"/>
    <lineage>
        <taxon>Bacteria</taxon>
        <taxon>Bacillati</taxon>
        <taxon>Bacillota</taxon>
        <taxon>Bacilli</taxon>
        <taxon>Bacillales</taxon>
        <taxon>Staphylococcaceae</taxon>
        <taxon>Macrococcoides</taxon>
    </lineage>
</organism>
<dbReference type="InterPro" id="IPR008523">
    <property type="entry name" value="DUF805"/>
</dbReference>
<dbReference type="GO" id="GO:0005886">
    <property type="term" value="C:plasma membrane"/>
    <property type="evidence" value="ECO:0007669"/>
    <property type="project" value="TreeGrafter"/>
</dbReference>
<feature type="transmembrane region" description="Helical" evidence="1">
    <location>
        <begin position="98"/>
        <end position="120"/>
    </location>
</feature>